<keyword evidence="5 7" id="KW-1133">Transmembrane helix</keyword>
<feature type="transmembrane region" description="Helical" evidence="7">
    <location>
        <begin position="243"/>
        <end position="267"/>
    </location>
</feature>
<accession>A0A644WXX2</accession>
<sequence length="282" mass="31711">MSNTRKHNKMILTYILLVGVGLMIIYPFLWMVGASFNDSYSLKVTANIFPANPSMNGYINGWKGGGMYTFGTYFKNTYYYVVMKVLFTIFSSIITAYGFSRFQFPFKRPLFSILIGTLLFPSVVVIVPMYVMFAKLGWVDTYAPMLAPALFAGDTYFVYLLIQFFRSIPRDMDEAAMIDGCGPVSRLIRILLPMIKPAVITAILFQFIWTGNDFLYPMIFLSTESKFPVSVGLKMFLDTSGALIAWANIFAMSVLAILPPLIVFLFAQRTFVEGISTSGIKG</sequence>
<dbReference type="PROSITE" id="PS50928">
    <property type="entry name" value="ABC_TM1"/>
    <property type="match status" value="1"/>
</dbReference>
<dbReference type="EMBL" id="VSSQ01001451">
    <property type="protein sequence ID" value="MPM08461.1"/>
    <property type="molecule type" value="Genomic_DNA"/>
</dbReference>
<feature type="transmembrane region" description="Helical" evidence="7">
    <location>
        <begin position="77"/>
        <end position="99"/>
    </location>
</feature>
<dbReference type="Pfam" id="PF00528">
    <property type="entry name" value="BPD_transp_1"/>
    <property type="match status" value="1"/>
</dbReference>
<evidence type="ECO:0000256" key="3">
    <source>
        <dbReference type="ARBA" id="ARBA00022475"/>
    </source>
</evidence>
<comment type="caution">
    <text evidence="9">The sequence shown here is derived from an EMBL/GenBank/DDBJ whole genome shotgun (WGS) entry which is preliminary data.</text>
</comment>
<protein>
    <submittedName>
        <fullName evidence="9">L-arabinose transport system permease protein AraQ</fullName>
    </submittedName>
</protein>
<dbReference type="GO" id="GO:0005886">
    <property type="term" value="C:plasma membrane"/>
    <property type="evidence" value="ECO:0007669"/>
    <property type="project" value="UniProtKB-SubCell"/>
</dbReference>
<dbReference type="Gene3D" id="1.10.3720.10">
    <property type="entry name" value="MetI-like"/>
    <property type="match status" value="1"/>
</dbReference>
<feature type="domain" description="ABC transmembrane type-1" evidence="8">
    <location>
        <begin position="74"/>
        <end position="267"/>
    </location>
</feature>
<dbReference type="PANTHER" id="PTHR43744:SF6">
    <property type="entry name" value="ABC TRANSPORTER PERMEASE PROTEIN YESQ-RELATED"/>
    <property type="match status" value="1"/>
</dbReference>
<evidence type="ECO:0000256" key="5">
    <source>
        <dbReference type="ARBA" id="ARBA00022989"/>
    </source>
</evidence>
<keyword evidence="6 7" id="KW-0472">Membrane</keyword>
<comment type="subcellular location">
    <subcellularLocation>
        <location evidence="1">Cell membrane</location>
        <topology evidence="1">Multi-pass membrane protein</topology>
    </subcellularLocation>
</comment>
<evidence type="ECO:0000259" key="8">
    <source>
        <dbReference type="PROSITE" id="PS50928"/>
    </source>
</evidence>
<evidence type="ECO:0000256" key="6">
    <source>
        <dbReference type="ARBA" id="ARBA00023136"/>
    </source>
</evidence>
<feature type="transmembrane region" description="Helical" evidence="7">
    <location>
        <begin position="111"/>
        <end position="133"/>
    </location>
</feature>
<feature type="transmembrane region" description="Helical" evidence="7">
    <location>
        <begin position="145"/>
        <end position="166"/>
    </location>
</feature>
<keyword evidence="2" id="KW-0813">Transport</keyword>
<reference evidence="9" key="1">
    <citation type="submission" date="2019-08" db="EMBL/GenBank/DDBJ databases">
        <authorList>
            <person name="Kucharzyk K."/>
            <person name="Murdoch R.W."/>
            <person name="Higgins S."/>
            <person name="Loffler F."/>
        </authorList>
    </citation>
    <scope>NUCLEOTIDE SEQUENCE</scope>
</reference>
<evidence type="ECO:0000256" key="2">
    <source>
        <dbReference type="ARBA" id="ARBA00022448"/>
    </source>
</evidence>
<proteinExistence type="predicted"/>
<keyword evidence="3" id="KW-1003">Cell membrane</keyword>
<organism evidence="9">
    <name type="scientific">bioreactor metagenome</name>
    <dbReference type="NCBI Taxonomy" id="1076179"/>
    <lineage>
        <taxon>unclassified sequences</taxon>
        <taxon>metagenomes</taxon>
        <taxon>ecological metagenomes</taxon>
    </lineage>
</organism>
<keyword evidence="4 7" id="KW-0812">Transmembrane</keyword>
<evidence type="ECO:0000313" key="9">
    <source>
        <dbReference type="EMBL" id="MPM08461.1"/>
    </source>
</evidence>
<feature type="transmembrane region" description="Helical" evidence="7">
    <location>
        <begin position="12"/>
        <end position="32"/>
    </location>
</feature>
<dbReference type="PANTHER" id="PTHR43744">
    <property type="entry name" value="ABC TRANSPORTER PERMEASE PROTEIN MG189-RELATED-RELATED"/>
    <property type="match status" value="1"/>
</dbReference>
<dbReference type="AlphaFoldDB" id="A0A644WXX2"/>
<evidence type="ECO:0000256" key="4">
    <source>
        <dbReference type="ARBA" id="ARBA00022692"/>
    </source>
</evidence>
<name>A0A644WXX2_9ZZZZ</name>
<dbReference type="InterPro" id="IPR000515">
    <property type="entry name" value="MetI-like"/>
</dbReference>
<dbReference type="CDD" id="cd06261">
    <property type="entry name" value="TM_PBP2"/>
    <property type="match status" value="1"/>
</dbReference>
<feature type="transmembrane region" description="Helical" evidence="7">
    <location>
        <begin position="187"/>
        <end position="209"/>
    </location>
</feature>
<gene>
    <name evidence="9" type="primary">araQ_25</name>
    <name evidence="9" type="ORF">SDC9_54773</name>
</gene>
<dbReference type="InterPro" id="IPR035906">
    <property type="entry name" value="MetI-like_sf"/>
</dbReference>
<dbReference type="SUPFAM" id="SSF161098">
    <property type="entry name" value="MetI-like"/>
    <property type="match status" value="1"/>
</dbReference>
<evidence type="ECO:0000256" key="1">
    <source>
        <dbReference type="ARBA" id="ARBA00004651"/>
    </source>
</evidence>
<evidence type="ECO:0000256" key="7">
    <source>
        <dbReference type="SAM" id="Phobius"/>
    </source>
</evidence>
<dbReference type="GO" id="GO:0055085">
    <property type="term" value="P:transmembrane transport"/>
    <property type="evidence" value="ECO:0007669"/>
    <property type="project" value="InterPro"/>
</dbReference>